<keyword evidence="3" id="KW-0812">Transmembrane</keyword>
<keyword evidence="6" id="KW-1185">Reference proteome</keyword>
<evidence type="ECO:0000313" key="5">
    <source>
        <dbReference type="EMBL" id="MFD0964031.1"/>
    </source>
</evidence>
<keyword evidence="3" id="KW-1133">Transmembrane helix</keyword>
<dbReference type="EMBL" id="JBHTJM010000008">
    <property type="protein sequence ID" value="MFD0964031.1"/>
    <property type="molecule type" value="Genomic_DNA"/>
</dbReference>
<evidence type="ECO:0000256" key="3">
    <source>
        <dbReference type="RuleBase" id="RU362042"/>
    </source>
</evidence>
<dbReference type="Pfam" id="PF10502">
    <property type="entry name" value="Peptidase_S26"/>
    <property type="match status" value="2"/>
</dbReference>
<accession>A0ABW3I2R0</accession>
<dbReference type="NCBIfam" id="TIGR02227">
    <property type="entry name" value="sigpep_I_bact"/>
    <property type="match status" value="1"/>
</dbReference>
<comment type="catalytic activity">
    <reaction evidence="3">
        <text>Cleavage of hydrophobic, N-terminal signal or leader sequences from secreted and periplasmic proteins.</text>
        <dbReference type="EC" id="3.4.21.89"/>
    </reaction>
</comment>
<comment type="caution">
    <text evidence="3">Lacks conserved residue(s) required for the propagation of feature annotation.</text>
</comment>
<feature type="transmembrane region" description="Helical" evidence="3">
    <location>
        <begin position="551"/>
        <end position="568"/>
    </location>
</feature>
<dbReference type="SUPFAM" id="SSF51306">
    <property type="entry name" value="LexA/Signal peptidase"/>
    <property type="match status" value="2"/>
</dbReference>
<dbReference type="Proteomes" id="UP001596997">
    <property type="component" value="Unassembled WGS sequence"/>
</dbReference>
<dbReference type="InterPro" id="IPR019533">
    <property type="entry name" value="Peptidase_S26"/>
</dbReference>
<reference evidence="6" key="1">
    <citation type="journal article" date="2019" name="Int. J. Syst. Evol. Microbiol.">
        <title>The Global Catalogue of Microorganisms (GCM) 10K type strain sequencing project: providing services to taxonomists for standard genome sequencing and annotation.</title>
        <authorList>
            <consortium name="The Broad Institute Genomics Platform"/>
            <consortium name="The Broad Institute Genome Sequencing Center for Infectious Disease"/>
            <person name="Wu L."/>
            <person name="Ma J."/>
        </authorList>
    </citation>
    <scope>NUCLEOTIDE SEQUENCE [LARGE SCALE GENOMIC DNA]</scope>
    <source>
        <strain evidence="6">CCUG 62114</strain>
    </source>
</reference>
<dbReference type="EC" id="3.4.21.89" evidence="3"/>
<organism evidence="5 6">
    <name type="scientific">Pseudofulvibacter geojedonensis</name>
    <dbReference type="NCBI Taxonomy" id="1123758"/>
    <lineage>
        <taxon>Bacteria</taxon>
        <taxon>Pseudomonadati</taxon>
        <taxon>Bacteroidota</taxon>
        <taxon>Flavobacteriia</taxon>
        <taxon>Flavobacteriales</taxon>
        <taxon>Flavobacteriaceae</taxon>
        <taxon>Pseudofulvibacter</taxon>
    </lineage>
</organism>
<feature type="transmembrane region" description="Helical" evidence="3">
    <location>
        <begin position="6"/>
        <end position="25"/>
    </location>
</feature>
<evidence type="ECO:0000259" key="4">
    <source>
        <dbReference type="Pfam" id="PF10502"/>
    </source>
</evidence>
<feature type="domain" description="Peptidase S26" evidence="4">
    <location>
        <begin position="126"/>
        <end position="296"/>
    </location>
</feature>
<dbReference type="Gene3D" id="2.10.109.10">
    <property type="entry name" value="Umud Fragment, subunit A"/>
    <property type="match status" value="2"/>
</dbReference>
<name>A0ABW3I2R0_9FLAO</name>
<dbReference type="PANTHER" id="PTHR43390">
    <property type="entry name" value="SIGNAL PEPTIDASE I"/>
    <property type="match status" value="1"/>
</dbReference>
<evidence type="ECO:0000256" key="1">
    <source>
        <dbReference type="ARBA" id="ARBA00009370"/>
    </source>
</evidence>
<dbReference type="InterPro" id="IPR000223">
    <property type="entry name" value="Pept_S26A_signal_pept_1"/>
</dbReference>
<feature type="transmembrane region" description="Helical" evidence="3">
    <location>
        <begin position="127"/>
        <end position="145"/>
    </location>
</feature>
<keyword evidence="3" id="KW-0472">Membrane</keyword>
<gene>
    <name evidence="5" type="primary">lepB</name>
    <name evidence="5" type="ORF">ACFQ1O_08455</name>
</gene>
<dbReference type="GO" id="GO:0009003">
    <property type="term" value="F:signal peptidase activity"/>
    <property type="evidence" value="ECO:0007669"/>
    <property type="project" value="UniProtKB-EC"/>
</dbReference>
<feature type="transmembrane region" description="Helical" evidence="3">
    <location>
        <begin position="87"/>
        <end position="106"/>
    </location>
</feature>
<dbReference type="PRINTS" id="PR00727">
    <property type="entry name" value="LEADERPTASE"/>
</dbReference>
<dbReference type="CDD" id="cd06530">
    <property type="entry name" value="S26_SPase_I"/>
    <property type="match status" value="2"/>
</dbReference>
<dbReference type="RefSeq" id="WP_377715349.1">
    <property type="nucleotide sequence ID" value="NZ_JBHTJM010000008.1"/>
</dbReference>
<comment type="caution">
    <text evidence="5">The sequence shown here is derived from an EMBL/GenBank/DDBJ whole genome shotgun (WGS) entry which is preliminary data.</text>
</comment>
<dbReference type="PANTHER" id="PTHR43390:SF1">
    <property type="entry name" value="CHLOROPLAST PROCESSING PEPTIDASE"/>
    <property type="match status" value="1"/>
</dbReference>
<dbReference type="InterPro" id="IPR043739">
    <property type="entry name" value="DUF5684"/>
</dbReference>
<evidence type="ECO:0000256" key="2">
    <source>
        <dbReference type="ARBA" id="ARBA00019232"/>
    </source>
</evidence>
<feature type="transmembrane region" description="Helical" evidence="3">
    <location>
        <begin position="55"/>
        <end position="75"/>
    </location>
</feature>
<comment type="subcellular location">
    <subcellularLocation>
        <location evidence="3">Membrane</location>
        <topology evidence="3">Single-pass type II membrane protein</topology>
    </subcellularLocation>
</comment>
<keyword evidence="3 5" id="KW-0378">Hydrolase</keyword>
<proteinExistence type="inferred from homology"/>
<dbReference type="Pfam" id="PF18936">
    <property type="entry name" value="DUF5684"/>
    <property type="match status" value="1"/>
</dbReference>
<evidence type="ECO:0000313" key="6">
    <source>
        <dbReference type="Proteomes" id="UP001596997"/>
    </source>
</evidence>
<sequence length="580" mass="67370">MSLTNWFIVFLIIQVIHFLGTWKLYIKAGRKAWEAAVPVYNAVVLMKIINRPKEWYWVILLFVPIVNVLMFPIVWVETCRSFRKNTYTDTALAVLTGGFYIYYLNYFVDVRYKENRSLKPISSSGEWTSSILFAVIAATLVHTYFMQPFVIPTSSLEKTLLKGDFLFVSKFHYGARLPMTAVAAPMVHDTLPIVKTKSYIADDLNKDGWRNKLQFPYMRIPGFQNIKRNDIVVFNWPADSSYNMGVNNPDRKYLKPIDKKTNYVKRCVGLPGDHLEVRDGYVFINGKQNELPERAKPQFYYIVTSKKFLSDKYLAEDIGTTEYNIFYKLSKEKNQRYQFSNALPFPGDPNSILVELPSVYASQVRQNPDFQATDRYAINLSNEEAEKLKKNPAIKSIERRILPKGTRGNQIFPKNPNFKWNGDNYGPIQIPKEGESIDINIENLPLYKKAITDYEGNTLQTKGSDIYINGEKATSYTFKQNYYWMMGDNRQNSLDARSFGFTPFNHVVGKPVFVWMSISGVEKGFGNIANWKFNWDRIFTTVNGSGKPKSYFSYFIIALVLWQGFRFYRKKKKKNKEEEL</sequence>
<feature type="domain" description="Peptidase S26" evidence="4">
    <location>
        <begin position="440"/>
        <end position="516"/>
    </location>
</feature>
<dbReference type="InterPro" id="IPR036286">
    <property type="entry name" value="LexA/Signal_pep-like_sf"/>
</dbReference>
<comment type="similarity">
    <text evidence="1 3">Belongs to the peptidase S26 family.</text>
</comment>
<protein>
    <recommendedName>
        <fullName evidence="2 3">Signal peptidase I</fullName>
        <ecNumber evidence="3">3.4.21.89</ecNumber>
    </recommendedName>
</protein>
<keyword evidence="3" id="KW-0645">Protease</keyword>